<dbReference type="AlphaFoldDB" id="A0A0U5BXK1"/>
<dbReference type="EC" id="2.7.4.3" evidence="6"/>
<evidence type="ECO:0000256" key="4">
    <source>
        <dbReference type="ARBA" id="ARBA00022777"/>
    </source>
</evidence>
<gene>
    <name evidence="7" type="ORF">THC_1064</name>
</gene>
<evidence type="ECO:0000256" key="2">
    <source>
        <dbReference type="ARBA" id="ARBA00022727"/>
    </source>
</evidence>
<evidence type="ECO:0000256" key="5">
    <source>
        <dbReference type="RuleBase" id="RU003330"/>
    </source>
</evidence>
<dbReference type="GO" id="GO:0005524">
    <property type="term" value="F:ATP binding"/>
    <property type="evidence" value="ECO:0007669"/>
    <property type="project" value="UniProtKB-KW"/>
</dbReference>
<keyword evidence="2" id="KW-0545">Nucleotide biosynthesis</keyword>
<dbReference type="PRINTS" id="PR00094">
    <property type="entry name" value="ADENYLTKNASE"/>
</dbReference>
<dbReference type="RefSeq" id="WP_167344327.1">
    <property type="nucleotide sequence ID" value="NZ_AP014945.1"/>
</dbReference>
<keyword evidence="6" id="KW-0067">ATP-binding</keyword>
<dbReference type="Proteomes" id="UP000068196">
    <property type="component" value="Chromosome"/>
</dbReference>
<dbReference type="GO" id="GO:0005737">
    <property type="term" value="C:cytoplasm"/>
    <property type="evidence" value="ECO:0007669"/>
    <property type="project" value="UniProtKB-SubCell"/>
</dbReference>
<protein>
    <recommendedName>
        <fullName evidence="6">Adenylate kinase</fullName>
        <ecNumber evidence="6">2.7.4.3</ecNumber>
    </recommendedName>
</protein>
<evidence type="ECO:0000313" key="8">
    <source>
        <dbReference type="Proteomes" id="UP000068196"/>
    </source>
</evidence>
<comment type="catalytic activity">
    <reaction evidence="6">
        <text>AMP + ATP = 2 ADP</text>
        <dbReference type="Rhea" id="RHEA:12973"/>
        <dbReference type="ChEBI" id="CHEBI:30616"/>
        <dbReference type="ChEBI" id="CHEBI:456215"/>
        <dbReference type="ChEBI" id="CHEBI:456216"/>
        <dbReference type="EC" id="2.7.4.3"/>
    </reaction>
</comment>
<evidence type="ECO:0000256" key="6">
    <source>
        <dbReference type="RuleBase" id="RU003331"/>
    </source>
</evidence>
<dbReference type="Pfam" id="PF00406">
    <property type="entry name" value="ADK"/>
    <property type="match status" value="1"/>
</dbReference>
<dbReference type="KEGG" id="cthi:THC_1064"/>
<evidence type="ECO:0000256" key="3">
    <source>
        <dbReference type="ARBA" id="ARBA00022741"/>
    </source>
</evidence>
<evidence type="ECO:0000313" key="7">
    <source>
        <dbReference type="EMBL" id="BAU23445.1"/>
    </source>
</evidence>
<dbReference type="PANTHER" id="PTHR23359">
    <property type="entry name" value="NUCLEOTIDE KINASE"/>
    <property type="match status" value="1"/>
</dbReference>
<proteinExistence type="inferred from homology"/>
<keyword evidence="4 5" id="KW-0418">Kinase</keyword>
<dbReference type="Gene3D" id="3.40.50.300">
    <property type="entry name" value="P-loop containing nucleotide triphosphate hydrolases"/>
    <property type="match status" value="1"/>
</dbReference>
<comment type="subcellular location">
    <subcellularLocation>
        <location evidence="6">Cytoplasm</location>
    </subcellularLocation>
</comment>
<reference evidence="7 8" key="1">
    <citation type="journal article" date="2016" name="Int. J. Syst. Evol. Microbiol.">
        <title>Caldimicrobium thiodismutans sp. nov., a sulfur-disproportionating bacterium isolated from a hot spring, and emended description of the genus Caldimicrobium.</title>
        <authorList>
            <person name="Kojima H."/>
            <person name="Umezawa K."/>
            <person name="Fukui M."/>
        </authorList>
    </citation>
    <scope>NUCLEOTIDE SEQUENCE [LARGE SCALE GENOMIC DNA]</scope>
    <source>
        <strain evidence="7 8">TF1</strain>
    </source>
</reference>
<keyword evidence="8" id="KW-1185">Reference proteome</keyword>
<evidence type="ECO:0000256" key="1">
    <source>
        <dbReference type="ARBA" id="ARBA00022679"/>
    </source>
</evidence>
<dbReference type="STRING" id="1653476.THC_1064"/>
<comment type="similarity">
    <text evidence="5">Belongs to the adenylate kinase family.</text>
</comment>
<dbReference type="GO" id="GO:0004017">
    <property type="term" value="F:AMP kinase activity"/>
    <property type="evidence" value="ECO:0007669"/>
    <property type="project" value="UniProtKB-EC"/>
</dbReference>
<sequence>MPFFPIKSLLLIGPTGAGKTPLGGELEKRGLFGKKVHHFDFGKNLRKVAQNEIPLPERDKELIIEILKDGRLLKPEEFYLAENLLKNFLKLCNFEKEDILLFNGLPRNLYQAEKLSYSFHIEKVIYLKMDKETLYFRLKNDPAGDRKEREDDLEELLQKKLKWFYEQNLPLLDYYSTKGGPILEIEVSEGDTGLTLYQKLLSLWERE</sequence>
<accession>A0A0U5BXK1</accession>
<dbReference type="EMBL" id="AP014945">
    <property type="protein sequence ID" value="BAU23445.1"/>
    <property type="molecule type" value="Genomic_DNA"/>
</dbReference>
<dbReference type="InterPro" id="IPR027417">
    <property type="entry name" value="P-loop_NTPase"/>
</dbReference>
<reference evidence="8" key="2">
    <citation type="journal article" date="2016" name="Int. J. Syst. Evol. Microbiol.">
        <title>Caldimicrobium thiodismutans sp. nov., a sulfur-disproportionating bacterium isolated from a hot spring.</title>
        <authorList>
            <person name="Kojima H."/>
            <person name="Umezawa K."/>
            <person name="Fukui M."/>
        </authorList>
    </citation>
    <scope>NUCLEOTIDE SEQUENCE [LARGE SCALE GENOMIC DNA]</scope>
    <source>
        <strain evidence="8">TF1</strain>
    </source>
</reference>
<name>A0A0U5BXK1_9BACT</name>
<organism evidence="7 8">
    <name type="scientific">Caldimicrobium thiodismutans</name>
    <dbReference type="NCBI Taxonomy" id="1653476"/>
    <lineage>
        <taxon>Bacteria</taxon>
        <taxon>Pseudomonadati</taxon>
        <taxon>Thermodesulfobacteriota</taxon>
        <taxon>Thermodesulfobacteria</taxon>
        <taxon>Thermodesulfobacteriales</taxon>
        <taxon>Thermodesulfobacteriaceae</taxon>
        <taxon>Caldimicrobium</taxon>
    </lineage>
</organism>
<dbReference type="SUPFAM" id="SSF52540">
    <property type="entry name" value="P-loop containing nucleoside triphosphate hydrolases"/>
    <property type="match status" value="1"/>
</dbReference>
<keyword evidence="3 6" id="KW-0547">Nucleotide-binding</keyword>
<comment type="subunit">
    <text evidence="6">Monomer.</text>
</comment>
<dbReference type="InterPro" id="IPR000850">
    <property type="entry name" value="Adenylat/UMP-CMP_kin"/>
</dbReference>
<keyword evidence="1 5" id="KW-0808">Transferase</keyword>